<name>A0A480AE32_9CYAN</name>
<comment type="subcellular location">
    <subcellularLocation>
        <location evidence="1">Membrane</location>
        <topology evidence="1">Multi-pass membrane protein</topology>
    </subcellularLocation>
</comment>
<dbReference type="EMBL" id="BJCF01000032">
    <property type="protein sequence ID" value="GCL43079.1"/>
    <property type="molecule type" value="Genomic_DNA"/>
</dbReference>
<proteinExistence type="predicted"/>
<dbReference type="Proteomes" id="UP000299367">
    <property type="component" value="Unassembled WGS sequence"/>
</dbReference>
<sequence>MMENQSQQPQPVNSPSPQDVLSFLGGENRNVPKIPDADKSVSQWQEILKQIIEFLEKLPDYLSGIFNNNKRGLINLLLILSALVTVKVVIALLDAVNDIPLLQPIFELIGLFYSLWFAFRYLLKFDTRQELFQKFNAFKQRSFG</sequence>
<evidence type="ECO:0000259" key="4">
    <source>
        <dbReference type="Pfam" id="PF14159"/>
    </source>
</evidence>
<reference evidence="6" key="1">
    <citation type="submission" date="2019-02" db="EMBL/GenBank/DDBJ databases">
        <title>Draft genome sequence of Dolichospermum planctonicum NIES-80.</title>
        <authorList>
            <person name="Yamaguchi H."/>
            <person name="Suzuki S."/>
            <person name="Kawachi M."/>
        </authorList>
    </citation>
    <scope>NUCLEOTIDE SEQUENCE [LARGE SCALE GENOMIC DNA]</scope>
    <source>
        <strain evidence="6">NIES-80</strain>
    </source>
</reference>
<feature type="domain" description="Cyanobacterial aminoacyl-tRNA synthetase CAAD" evidence="4">
    <location>
        <begin position="61"/>
        <end position="144"/>
    </location>
</feature>
<evidence type="ECO:0000256" key="3">
    <source>
        <dbReference type="SAM" id="Phobius"/>
    </source>
</evidence>
<evidence type="ECO:0000313" key="5">
    <source>
        <dbReference type="EMBL" id="GCL43079.1"/>
    </source>
</evidence>
<organism evidence="5 6">
    <name type="scientific">Dolichospermum planctonicum</name>
    <dbReference type="NCBI Taxonomy" id="136072"/>
    <lineage>
        <taxon>Bacteria</taxon>
        <taxon>Bacillati</taxon>
        <taxon>Cyanobacteriota</taxon>
        <taxon>Cyanophyceae</taxon>
        <taxon>Nostocales</taxon>
        <taxon>Aphanizomenonaceae</taxon>
        <taxon>Dolichospermum</taxon>
    </lineage>
</organism>
<dbReference type="InterPro" id="IPR025564">
    <property type="entry name" value="CAAD_dom"/>
</dbReference>
<keyword evidence="3" id="KW-0472">Membrane</keyword>
<feature type="transmembrane region" description="Helical" evidence="3">
    <location>
        <begin position="105"/>
        <end position="123"/>
    </location>
</feature>
<feature type="compositionally biased region" description="Low complexity" evidence="2">
    <location>
        <begin position="1"/>
        <end position="18"/>
    </location>
</feature>
<evidence type="ECO:0000256" key="1">
    <source>
        <dbReference type="ARBA" id="ARBA00004141"/>
    </source>
</evidence>
<dbReference type="PANTHER" id="PTHR33222:SF4">
    <property type="entry name" value="PROTEIN CURVATURE THYLAKOID 1A, CHLOROPLASTIC"/>
    <property type="match status" value="1"/>
</dbReference>
<feature type="region of interest" description="Disordered" evidence="2">
    <location>
        <begin position="1"/>
        <end position="20"/>
    </location>
</feature>
<dbReference type="PANTHER" id="PTHR33222">
    <property type="match status" value="1"/>
</dbReference>
<comment type="caution">
    <text evidence="5">The sequence shown here is derived from an EMBL/GenBank/DDBJ whole genome shotgun (WGS) entry which is preliminary data.</text>
</comment>
<protein>
    <recommendedName>
        <fullName evidence="4">Cyanobacterial aminoacyl-tRNA synthetase CAAD domain-containing protein</fullName>
    </recommendedName>
</protein>
<evidence type="ECO:0000256" key="2">
    <source>
        <dbReference type="SAM" id="MobiDB-lite"/>
    </source>
</evidence>
<dbReference type="GO" id="GO:0009579">
    <property type="term" value="C:thylakoid"/>
    <property type="evidence" value="ECO:0007669"/>
    <property type="project" value="InterPro"/>
</dbReference>
<keyword evidence="3" id="KW-0812">Transmembrane</keyword>
<dbReference type="AlphaFoldDB" id="A0A480AE32"/>
<evidence type="ECO:0000313" key="6">
    <source>
        <dbReference type="Proteomes" id="UP000299367"/>
    </source>
</evidence>
<dbReference type="Pfam" id="PF14159">
    <property type="entry name" value="CAAD"/>
    <property type="match status" value="1"/>
</dbReference>
<feature type="transmembrane region" description="Helical" evidence="3">
    <location>
        <begin position="73"/>
        <end position="93"/>
    </location>
</feature>
<dbReference type="GO" id="GO:0016020">
    <property type="term" value="C:membrane"/>
    <property type="evidence" value="ECO:0007669"/>
    <property type="project" value="UniProtKB-SubCell"/>
</dbReference>
<keyword evidence="3" id="KW-1133">Transmembrane helix</keyword>
<dbReference type="InterPro" id="IPR033344">
    <property type="entry name" value="CURT1"/>
</dbReference>
<dbReference type="RefSeq" id="WP_306420229.1">
    <property type="nucleotide sequence ID" value="NZ_BJCF01000032.1"/>
</dbReference>
<gene>
    <name evidence="5" type="ORF">NIES80_27900</name>
</gene>
<accession>A0A480AE32</accession>